<feature type="compositionally biased region" description="Acidic residues" evidence="1">
    <location>
        <begin position="71"/>
        <end position="85"/>
    </location>
</feature>
<dbReference type="EnsemblPlants" id="OBART11G07230.1">
    <property type="protein sequence ID" value="OBART11G07230.1"/>
    <property type="gene ID" value="OBART11G07230"/>
</dbReference>
<keyword evidence="3" id="KW-1185">Reference proteome</keyword>
<reference evidence="2" key="2">
    <citation type="submission" date="2015-03" db="UniProtKB">
        <authorList>
            <consortium name="EnsemblPlants"/>
        </authorList>
    </citation>
    <scope>IDENTIFICATION</scope>
</reference>
<reference evidence="2" key="1">
    <citation type="journal article" date="2009" name="Rice">
        <title>De Novo Next Generation Sequencing of Plant Genomes.</title>
        <authorList>
            <person name="Rounsley S."/>
            <person name="Marri P.R."/>
            <person name="Yu Y."/>
            <person name="He R."/>
            <person name="Sisneros N."/>
            <person name="Goicoechea J.L."/>
            <person name="Lee S.J."/>
            <person name="Angelova A."/>
            <person name="Kudrna D."/>
            <person name="Luo M."/>
            <person name="Affourtit J."/>
            <person name="Desany B."/>
            <person name="Knight J."/>
            <person name="Niazi F."/>
            <person name="Egholm M."/>
            <person name="Wing R.A."/>
        </authorList>
    </citation>
    <scope>NUCLEOTIDE SEQUENCE [LARGE SCALE GENOMIC DNA]</scope>
    <source>
        <strain evidence="2">cv. IRGC 105608</strain>
    </source>
</reference>
<proteinExistence type="predicted"/>
<evidence type="ECO:0000256" key="1">
    <source>
        <dbReference type="SAM" id="MobiDB-lite"/>
    </source>
</evidence>
<evidence type="ECO:0000313" key="3">
    <source>
        <dbReference type="Proteomes" id="UP000026960"/>
    </source>
</evidence>
<sequence>MQHIHHIQHSCDGVGVGSGAKLKYVDSVTELEYVRGSHEEVINESTNDISGGVELESMPTVVMKKSSSGEDSCEDDASGGDESEDFAGSNRAVDGGSSTAFRTTPTKWFMTRPELMTPYRHQVVALRSAFSSSGKPMSVKKIIALTRANGSIALAWEGASYRGEKHHRGHEDGTDGEEGLGVIISGGDSDELAAIQAPQRTQRRP</sequence>
<dbReference type="HOGENOM" id="CLU_1339347_0_0_1"/>
<organism evidence="2">
    <name type="scientific">Oryza barthii</name>
    <dbReference type="NCBI Taxonomy" id="65489"/>
    <lineage>
        <taxon>Eukaryota</taxon>
        <taxon>Viridiplantae</taxon>
        <taxon>Streptophyta</taxon>
        <taxon>Embryophyta</taxon>
        <taxon>Tracheophyta</taxon>
        <taxon>Spermatophyta</taxon>
        <taxon>Magnoliopsida</taxon>
        <taxon>Liliopsida</taxon>
        <taxon>Poales</taxon>
        <taxon>Poaceae</taxon>
        <taxon>BOP clade</taxon>
        <taxon>Oryzoideae</taxon>
        <taxon>Oryzeae</taxon>
        <taxon>Oryzinae</taxon>
        <taxon>Oryza</taxon>
    </lineage>
</organism>
<dbReference type="PaxDb" id="65489-OBART11G07230.1"/>
<dbReference type="Gramene" id="OBART11G07230.1">
    <property type="protein sequence ID" value="OBART11G07230.1"/>
    <property type="gene ID" value="OBART11G07230"/>
</dbReference>
<dbReference type="Proteomes" id="UP000026960">
    <property type="component" value="Chromosome 11"/>
</dbReference>
<dbReference type="AlphaFoldDB" id="A0A0D3HJS3"/>
<feature type="region of interest" description="Disordered" evidence="1">
    <location>
        <begin position="62"/>
        <end position="104"/>
    </location>
</feature>
<accession>A0A0D3HJS3</accession>
<evidence type="ECO:0000313" key="2">
    <source>
        <dbReference type="EnsemblPlants" id="OBART11G07230.1"/>
    </source>
</evidence>
<protein>
    <submittedName>
        <fullName evidence="2">Uncharacterized protein</fullName>
    </submittedName>
</protein>
<name>A0A0D3HJS3_9ORYZ</name>
<feature type="region of interest" description="Disordered" evidence="1">
    <location>
        <begin position="165"/>
        <end position="205"/>
    </location>
</feature>